<reference evidence="3" key="1">
    <citation type="submission" date="2018-03" db="EMBL/GenBank/DDBJ databases">
        <title>Ecological and genomic features of two cosmopolitan and abundant freshwater picocyanobacteria.</title>
        <authorList>
            <person name="Cabello-Yeves P.J."/>
            <person name="Picazo A."/>
            <person name="Camacho A."/>
            <person name="Callieri C."/>
            <person name="Rosselli R."/>
            <person name="Roda-Garcia J."/>
            <person name="Coutinho F.H."/>
            <person name="Rodriguez-Valera F."/>
        </authorList>
    </citation>
    <scope>NUCLEOTIDE SEQUENCE [LARGE SCALE GENOMIC DNA]</scope>
    <source>
        <strain evidence="3">Tous</strain>
    </source>
</reference>
<dbReference type="EMBL" id="PXVC01000041">
    <property type="protein sequence ID" value="PSI01236.1"/>
    <property type="molecule type" value="Genomic_DNA"/>
</dbReference>
<keyword evidence="1" id="KW-1133">Transmembrane helix</keyword>
<dbReference type="AlphaFoldDB" id="A0A2P7EDF8"/>
<comment type="caution">
    <text evidence="2">The sequence shown here is derived from an EMBL/GenBank/DDBJ whole genome shotgun (WGS) entry which is preliminary data.</text>
</comment>
<feature type="transmembrane region" description="Helical" evidence="1">
    <location>
        <begin position="65"/>
        <end position="86"/>
    </location>
</feature>
<evidence type="ECO:0000313" key="2">
    <source>
        <dbReference type="EMBL" id="PSI01236.1"/>
    </source>
</evidence>
<protein>
    <submittedName>
        <fullName evidence="2">Uncharacterized protein</fullName>
    </submittedName>
</protein>
<dbReference type="RefSeq" id="WP_106500285.1">
    <property type="nucleotide sequence ID" value="NZ_PXVC01000041.1"/>
</dbReference>
<accession>A0A2P7EDF8</accession>
<feature type="transmembrane region" description="Helical" evidence="1">
    <location>
        <begin position="12"/>
        <end position="45"/>
    </location>
</feature>
<proteinExistence type="predicted"/>
<keyword evidence="1" id="KW-0472">Membrane</keyword>
<organism evidence="2 3">
    <name type="scientific">Synechococcus lacustris str. Tous</name>
    <dbReference type="NCBI Taxonomy" id="1910958"/>
    <lineage>
        <taxon>Bacteria</taxon>
        <taxon>Bacillati</taxon>
        <taxon>Cyanobacteriota</taxon>
        <taxon>Cyanophyceae</taxon>
        <taxon>Synechococcales</taxon>
        <taxon>Synechococcaceae</taxon>
        <taxon>Synechococcus</taxon>
    </lineage>
</organism>
<gene>
    <name evidence="2" type="ORF">C7K08_08885</name>
</gene>
<evidence type="ECO:0000313" key="3">
    <source>
        <dbReference type="Proteomes" id="UP000240206"/>
    </source>
</evidence>
<name>A0A2P7EDF8_9SYNE</name>
<dbReference type="Proteomes" id="UP000240206">
    <property type="component" value="Unassembled WGS sequence"/>
</dbReference>
<keyword evidence="3" id="KW-1185">Reference proteome</keyword>
<evidence type="ECO:0000256" key="1">
    <source>
        <dbReference type="SAM" id="Phobius"/>
    </source>
</evidence>
<keyword evidence="1" id="KW-0812">Transmembrane</keyword>
<sequence length="327" mass="37977">MATEDDNGGAGCGLLIGLIAFLYFAFIFLKWLWGITVAIAIWFWLAPGRLLAWIISWPLFSGHLLLWLIAIAAFGVFAWQILKLIWPRYFLRASTLASNKLNGCHFWWGEEVIQFNFIEFCDHNTRSATVQLIRCFPQKQGQLDHGIGFEPVCVENISVYPDKIHISSRIRTLRQPTRTYLESLNRHGLELLATDSIEVKAWQALNDSEQELNKLNELWHKAYNMWSDAQTVLQLSSNNELISPSQKRCHTISQKLVADISKIETRCKMLRCFGYKLYEFMKIPRSLRSFDLLDNIEHNLFSQQGISDELFEEIKFNEQAYAELLDY</sequence>